<dbReference type="EMBL" id="CM023472">
    <property type="protein sequence ID" value="KAH7959017.1"/>
    <property type="molecule type" value="Genomic_DNA"/>
</dbReference>
<reference evidence="1" key="1">
    <citation type="submission" date="2020-05" db="EMBL/GenBank/DDBJ databases">
        <title>Large-scale comparative analyses of tick genomes elucidate their genetic diversity and vector capacities.</title>
        <authorList>
            <person name="Jia N."/>
            <person name="Wang J."/>
            <person name="Shi W."/>
            <person name="Du L."/>
            <person name="Sun Y."/>
            <person name="Zhan W."/>
            <person name="Jiang J."/>
            <person name="Wang Q."/>
            <person name="Zhang B."/>
            <person name="Ji P."/>
            <person name="Sakyi L.B."/>
            <person name="Cui X."/>
            <person name="Yuan T."/>
            <person name="Jiang B."/>
            <person name="Yang W."/>
            <person name="Lam T.T.-Y."/>
            <person name="Chang Q."/>
            <person name="Ding S."/>
            <person name="Wang X."/>
            <person name="Zhu J."/>
            <person name="Ruan X."/>
            <person name="Zhao L."/>
            <person name="Wei J."/>
            <person name="Que T."/>
            <person name="Du C."/>
            <person name="Cheng J."/>
            <person name="Dai P."/>
            <person name="Han X."/>
            <person name="Huang E."/>
            <person name="Gao Y."/>
            <person name="Liu J."/>
            <person name="Shao H."/>
            <person name="Ye R."/>
            <person name="Li L."/>
            <person name="Wei W."/>
            <person name="Wang X."/>
            <person name="Wang C."/>
            <person name="Yang T."/>
            <person name="Huo Q."/>
            <person name="Li W."/>
            <person name="Guo W."/>
            <person name="Chen H."/>
            <person name="Zhou L."/>
            <person name="Ni X."/>
            <person name="Tian J."/>
            <person name="Zhou Y."/>
            <person name="Sheng Y."/>
            <person name="Liu T."/>
            <person name="Pan Y."/>
            <person name="Xia L."/>
            <person name="Li J."/>
            <person name="Zhao F."/>
            <person name="Cao W."/>
        </authorList>
    </citation>
    <scope>NUCLEOTIDE SEQUENCE</scope>
    <source>
        <strain evidence="1">Dsil-2018</strain>
    </source>
</reference>
<proteinExistence type="predicted"/>
<name>A0ACB8D3N5_DERSI</name>
<evidence type="ECO:0000313" key="1">
    <source>
        <dbReference type="EMBL" id="KAH7959017.1"/>
    </source>
</evidence>
<keyword evidence="2" id="KW-1185">Reference proteome</keyword>
<protein>
    <submittedName>
        <fullName evidence="1">Uncharacterized protein</fullName>
    </submittedName>
</protein>
<sequence>MRALVAGSKEVKAALMELSEDHDERAETKYEANSLLKAMTMLETALMTEFWDRVAQRLNATSKAI</sequence>
<dbReference type="Proteomes" id="UP000821865">
    <property type="component" value="Chromosome 3"/>
</dbReference>
<evidence type="ECO:0000313" key="2">
    <source>
        <dbReference type="Proteomes" id="UP000821865"/>
    </source>
</evidence>
<accession>A0ACB8D3N5</accession>
<organism evidence="1 2">
    <name type="scientific">Dermacentor silvarum</name>
    <name type="common">Tick</name>
    <dbReference type="NCBI Taxonomy" id="543639"/>
    <lineage>
        <taxon>Eukaryota</taxon>
        <taxon>Metazoa</taxon>
        <taxon>Ecdysozoa</taxon>
        <taxon>Arthropoda</taxon>
        <taxon>Chelicerata</taxon>
        <taxon>Arachnida</taxon>
        <taxon>Acari</taxon>
        <taxon>Parasitiformes</taxon>
        <taxon>Ixodida</taxon>
        <taxon>Ixodoidea</taxon>
        <taxon>Ixodidae</taxon>
        <taxon>Rhipicephalinae</taxon>
        <taxon>Dermacentor</taxon>
    </lineage>
</organism>
<gene>
    <name evidence="1" type="ORF">HPB49_007326</name>
</gene>
<comment type="caution">
    <text evidence="1">The sequence shown here is derived from an EMBL/GenBank/DDBJ whole genome shotgun (WGS) entry which is preliminary data.</text>
</comment>